<name>A0A095C208_CRYD2</name>
<evidence type="ECO:0008006" key="4">
    <source>
        <dbReference type="Google" id="ProtNLM"/>
    </source>
</evidence>
<dbReference type="GeneID" id="88176741"/>
<dbReference type="PANTHER" id="PTHR31630">
    <property type="entry name" value="PHYTANOYL-COA DIOXYGENASE-RELATED-RELATED"/>
    <property type="match status" value="1"/>
</dbReference>
<reference evidence="2 3" key="2">
    <citation type="journal article" date="2018" name="Proc. Natl. Acad. Sci.">
        <title>RNAi is a critical determinant of centromere evolution in closely related fungi.</title>
        <authorList>
            <person name="Yadav V."/>
            <person name="Sun S."/>
            <person name="Billmyre R.B."/>
            <person name="Thimmappa B.C."/>
            <person name="Shea T."/>
            <person name="Lintner R."/>
            <person name="Bakkeren G."/>
            <person name="Cuomo C.A."/>
            <person name="Heitman J."/>
            <person name="Sanyal K."/>
        </authorList>
    </citation>
    <scope>NUCLEOTIDE SEQUENCE [LARGE SCALE GENOMIC DNA]</scope>
    <source>
        <strain evidence="2 3">R265</strain>
    </source>
</reference>
<dbReference type="AlphaFoldDB" id="A0A095C208"/>
<dbReference type="Proteomes" id="UP000029445">
    <property type="component" value="Chromosome 4"/>
</dbReference>
<dbReference type="VEuPathDB" id="FungiDB:CNBG_0505"/>
<dbReference type="KEGG" id="cdeu:CNBG_0505"/>
<dbReference type="OMA" id="HEDFVWK"/>
<evidence type="ECO:0000256" key="1">
    <source>
        <dbReference type="SAM" id="MobiDB-lite"/>
    </source>
</evidence>
<evidence type="ECO:0000313" key="3">
    <source>
        <dbReference type="Proteomes" id="UP000029445"/>
    </source>
</evidence>
<dbReference type="PANTHER" id="PTHR31630:SF6">
    <property type="entry name" value="PHYTANOYL-COA DIOXYGENASE-RELATED"/>
    <property type="match status" value="1"/>
</dbReference>
<feature type="region of interest" description="Disordered" evidence="1">
    <location>
        <begin position="285"/>
        <end position="315"/>
    </location>
</feature>
<sequence length="325" mass="37033">MTRPSFLNDLERDGYVVVPGIVPESTCDEFISEAWDWLESFPYGFKRDDKSTWTSEHLPYSTTGGLYNRYSVNHEAFVWKIRTDPGIRKIFEQIWDTDDLIVSFDGMNASLPINDQTGRTDIKPTAPWPHIDQNPRNVNRFELYQGIANLAPNGPSDGGLCVLKGSHKLHQEYFDSIGGFKPDQDVGVSENGYNYKLEDTEWYKNKGCEEVKICAGKGDLILWDSRTIHWNASPMGDQTRFVTYVCYCPRSLMSPAELAKKVEVFKGRKGTTHFPYLNRIPAERPGYHNALPRRPDGTLDPANRTRPRKEPEETHTVLNAVGIRA</sequence>
<evidence type="ECO:0000313" key="2">
    <source>
        <dbReference type="EMBL" id="KGB74667.1"/>
    </source>
</evidence>
<dbReference type="Gene3D" id="2.60.120.620">
    <property type="entry name" value="q2cbj1_9rhob like domain"/>
    <property type="match status" value="1"/>
</dbReference>
<dbReference type="InterPro" id="IPR008775">
    <property type="entry name" value="Phytyl_CoA_dOase-like"/>
</dbReference>
<accession>A0A095C208</accession>
<keyword evidence="3" id="KW-1185">Reference proteome</keyword>
<dbReference type="OrthoDB" id="445007at2759"/>
<reference evidence="2 3" key="1">
    <citation type="journal article" date="2011" name="MBio">
        <title>Genome variation in Cryptococcus gattii, an emerging pathogen of immunocompetent hosts.</title>
        <authorList>
            <person name="D'Souza C.A."/>
            <person name="Kronstad J.W."/>
            <person name="Taylor G."/>
            <person name="Warren R."/>
            <person name="Yuen M."/>
            <person name="Hu G."/>
            <person name="Jung W.H."/>
            <person name="Sham A."/>
            <person name="Kidd S.E."/>
            <person name="Tangen K."/>
            <person name="Lee N."/>
            <person name="Zeilmaker T."/>
            <person name="Sawkins J."/>
            <person name="McVicker G."/>
            <person name="Shah S."/>
            <person name="Gnerre S."/>
            <person name="Griggs A."/>
            <person name="Zeng Q."/>
            <person name="Bartlett K."/>
            <person name="Li W."/>
            <person name="Wang X."/>
            <person name="Heitman J."/>
            <person name="Stajich J.E."/>
            <person name="Fraser J.A."/>
            <person name="Meyer W."/>
            <person name="Carter D."/>
            <person name="Schein J."/>
            <person name="Krzywinski M."/>
            <person name="Kwon-Chung K.J."/>
            <person name="Varma A."/>
            <person name="Wang J."/>
            <person name="Brunham R."/>
            <person name="Fyfe M."/>
            <person name="Ouellette B.F."/>
            <person name="Siddiqui A."/>
            <person name="Marra M."/>
            <person name="Jones S."/>
            <person name="Holt R."/>
            <person name="Birren B.W."/>
            <person name="Galagan J.E."/>
            <person name="Cuomo C.A."/>
        </authorList>
    </citation>
    <scope>NUCLEOTIDE SEQUENCE [LARGE SCALE GENOMIC DNA]</scope>
    <source>
        <strain evidence="2 3">R265</strain>
    </source>
</reference>
<dbReference type="RefSeq" id="XP_062880657.1">
    <property type="nucleotide sequence ID" value="XM_063024587.1"/>
</dbReference>
<dbReference type="HOGENOM" id="CLU_049199_0_0_1"/>
<organism evidence="2 3">
    <name type="scientific">Cryptococcus deuterogattii (strain R265)</name>
    <name type="common">Cryptococcus gattii VGII (strain R265)</name>
    <dbReference type="NCBI Taxonomy" id="294750"/>
    <lineage>
        <taxon>Eukaryota</taxon>
        <taxon>Fungi</taxon>
        <taxon>Dikarya</taxon>
        <taxon>Basidiomycota</taxon>
        <taxon>Agaricomycotina</taxon>
        <taxon>Tremellomycetes</taxon>
        <taxon>Tremellales</taxon>
        <taxon>Cryptococcaceae</taxon>
        <taxon>Cryptococcus</taxon>
        <taxon>Cryptococcus gattii species complex</taxon>
    </lineage>
</organism>
<gene>
    <name evidence="2" type="ORF">CNBG_0505</name>
</gene>
<protein>
    <recommendedName>
        <fullName evidence="4">Phytanoyl-CoA dioxygenase</fullName>
    </recommendedName>
</protein>
<proteinExistence type="predicted"/>
<dbReference type="SUPFAM" id="SSF51197">
    <property type="entry name" value="Clavaminate synthase-like"/>
    <property type="match status" value="1"/>
</dbReference>
<dbReference type="EMBL" id="CP025762">
    <property type="protein sequence ID" value="KGB74667.1"/>
    <property type="molecule type" value="Genomic_DNA"/>
</dbReference>
<dbReference type="Pfam" id="PF05721">
    <property type="entry name" value="PhyH"/>
    <property type="match status" value="1"/>
</dbReference>